<comment type="similarity">
    <text evidence="5">Belongs to the HIPP family.</text>
</comment>
<feature type="domain" description="HMA" evidence="7">
    <location>
        <begin position="12"/>
        <end position="75"/>
    </location>
</feature>
<dbReference type="GO" id="GO:0016020">
    <property type="term" value="C:membrane"/>
    <property type="evidence" value="ECO:0007669"/>
    <property type="project" value="UniProtKB-SubCell"/>
</dbReference>
<evidence type="ECO:0000259" key="7">
    <source>
        <dbReference type="PROSITE" id="PS50846"/>
    </source>
</evidence>
<dbReference type="PROSITE" id="PS50846">
    <property type="entry name" value="HMA_2"/>
    <property type="match status" value="1"/>
</dbReference>
<dbReference type="PANTHER" id="PTHR45868:SF19">
    <property type="entry name" value="HEAVY METAL-ASSOCIATED ISOPRENYLATED PLANT PROTEIN 37"/>
    <property type="match status" value="1"/>
</dbReference>
<dbReference type="SUPFAM" id="SSF55008">
    <property type="entry name" value="HMA, heavy metal-associated domain"/>
    <property type="match status" value="1"/>
</dbReference>
<comment type="subcellular location">
    <subcellularLocation>
        <location evidence="1">Membrane</location>
        <topology evidence="1">Peripheral membrane protein</topology>
    </subcellularLocation>
</comment>
<protein>
    <submittedName>
        <fullName evidence="8">Heavy metal transport/detoxification superfamily protein</fullName>
    </submittedName>
</protein>
<feature type="region of interest" description="Disordered" evidence="6">
    <location>
        <begin position="236"/>
        <end position="279"/>
    </location>
</feature>
<dbReference type="Pfam" id="PF00403">
    <property type="entry name" value="HMA"/>
    <property type="match status" value="1"/>
</dbReference>
<gene>
    <name evidence="8" type="ORF">Acr_25g0003260</name>
</gene>
<reference evidence="8 9" key="1">
    <citation type="submission" date="2019-07" db="EMBL/GenBank/DDBJ databases">
        <title>De Novo Assembly of kiwifruit Actinidia rufa.</title>
        <authorList>
            <person name="Sugita-Konishi S."/>
            <person name="Sato K."/>
            <person name="Mori E."/>
            <person name="Abe Y."/>
            <person name="Kisaki G."/>
            <person name="Hamano K."/>
            <person name="Suezawa K."/>
            <person name="Otani M."/>
            <person name="Fukuda T."/>
            <person name="Manabe T."/>
            <person name="Gomi K."/>
            <person name="Tabuchi M."/>
            <person name="Akimitsu K."/>
            <person name="Kataoka I."/>
        </authorList>
    </citation>
    <scope>NUCLEOTIDE SEQUENCE [LARGE SCALE GENOMIC DNA]</scope>
    <source>
        <strain evidence="9">cv. Fuchu</strain>
    </source>
</reference>
<keyword evidence="4" id="KW-0636">Prenylation</keyword>
<evidence type="ECO:0000256" key="5">
    <source>
        <dbReference type="ARBA" id="ARBA00024045"/>
    </source>
</evidence>
<feature type="region of interest" description="Disordered" evidence="6">
    <location>
        <begin position="76"/>
        <end position="98"/>
    </location>
</feature>
<organism evidence="8 9">
    <name type="scientific">Actinidia rufa</name>
    <dbReference type="NCBI Taxonomy" id="165716"/>
    <lineage>
        <taxon>Eukaryota</taxon>
        <taxon>Viridiplantae</taxon>
        <taxon>Streptophyta</taxon>
        <taxon>Embryophyta</taxon>
        <taxon>Tracheophyta</taxon>
        <taxon>Spermatophyta</taxon>
        <taxon>Magnoliopsida</taxon>
        <taxon>eudicotyledons</taxon>
        <taxon>Gunneridae</taxon>
        <taxon>Pentapetalae</taxon>
        <taxon>asterids</taxon>
        <taxon>Ericales</taxon>
        <taxon>Actinidiaceae</taxon>
        <taxon>Actinidia</taxon>
    </lineage>
</organism>
<keyword evidence="9" id="KW-1185">Reference proteome</keyword>
<evidence type="ECO:0000256" key="6">
    <source>
        <dbReference type="SAM" id="MobiDB-lite"/>
    </source>
</evidence>
<dbReference type="AlphaFoldDB" id="A0A7J0GYK7"/>
<keyword evidence="3" id="KW-0479">Metal-binding</keyword>
<dbReference type="OrthoDB" id="689350at2759"/>
<proteinExistence type="inferred from homology"/>
<sequence length="279" mass="30946">MTKDEDFKLLKIQTCVLKVNIHCYGCKQKVKKILQRIEGVYRVNIDAEQQKVTVSGSVDSATLIKKLVRAGKHSELWSQTNQNQNQKPNNNFTKDDKNKSQMQGLVKGLEAFKKQQNFPPFCSEDDDDYFDDDDDDEGDDEEGEELSFQKWWEKKGNPNQNNGIKANPAAGIDQRTMEGTKLNNNHLGNLGNINLGEGKRENNDISTMMGLAGFHGNGANNNSSAIGIGMGGIQIQQPNSGFPSGGLANSHQQYHHPPPPPEPFINHDEPAESANNSPR</sequence>
<keyword evidence="2" id="KW-0488">Methylation</keyword>
<name>A0A7J0GYK7_9ERIC</name>
<comment type="caution">
    <text evidence="8">The sequence shown here is derived from an EMBL/GenBank/DDBJ whole genome shotgun (WGS) entry which is preliminary data.</text>
</comment>
<evidence type="ECO:0000313" key="8">
    <source>
        <dbReference type="EMBL" id="GFZ15917.1"/>
    </source>
</evidence>
<dbReference type="Proteomes" id="UP000585474">
    <property type="component" value="Unassembled WGS sequence"/>
</dbReference>
<feature type="compositionally biased region" description="Low complexity" evidence="6">
    <location>
        <begin position="79"/>
        <end position="91"/>
    </location>
</feature>
<dbReference type="CDD" id="cd00371">
    <property type="entry name" value="HMA"/>
    <property type="match status" value="1"/>
</dbReference>
<accession>A0A7J0GYK7</accession>
<dbReference type="EMBL" id="BJWL01000025">
    <property type="protein sequence ID" value="GFZ15917.1"/>
    <property type="molecule type" value="Genomic_DNA"/>
</dbReference>
<feature type="compositionally biased region" description="Polar residues" evidence="6">
    <location>
        <begin position="238"/>
        <end position="252"/>
    </location>
</feature>
<dbReference type="Gene3D" id="3.30.70.100">
    <property type="match status" value="1"/>
</dbReference>
<evidence type="ECO:0000256" key="1">
    <source>
        <dbReference type="ARBA" id="ARBA00004170"/>
    </source>
</evidence>
<evidence type="ECO:0000313" key="9">
    <source>
        <dbReference type="Proteomes" id="UP000585474"/>
    </source>
</evidence>
<evidence type="ECO:0000256" key="3">
    <source>
        <dbReference type="ARBA" id="ARBA00022723"/>
    </source>
</evidence>
<evidence type="ECO:0000256" key="2">
    <source>
        <dbReference type="ARBA" id="ARBA00022481"/>
    </source>
</evidence>
<evidence type="ECO:0000256" key="4">
    <source>
        <dbReference type="ARBA" id="ARBA00023289"/>
    </source>
</evidence>
<dbReference type="InterPro" id="IPR006121">
    <property type="entry name" value="HMA_dom"/>
</dbReference>
<keyword evidence="4" id="KW-0449">Lipoprotein</keyword>
<dbReference type="GO" id="GO:0046872">
    <property type="term" value="F:metal ion binding"/>
    <property type="evidence" value="ECO:0007669"/>
    <property type="project" value="UniProtKB-KW"/>
</dbReference>
<dbReference type="FunFam" id="3.30.70.100:FF:000008">
    <property type="entry name" value="Copper transport protein ATOX1"/>
    <property type="match status" value="1"/>
</dbReference>
<feature type="compositionally biased region" description="Acidic residues" evidence="6">
    <location>
        <begin position="123"/>
        <end position="145"/>
    </location>
</feature>
<dbReference type="PANTHER" id="PTHR45868">
    <property type="entry name" value="HEAVY METAL-ASSOCIATED ISOPRENYLATED PLANT PROTEIN 33-RELATED"/>
    <property type="match status" value="1"/>
</dbReference>
<dbReference type="GO" id="GO:0009626">
    <property type="term" value="P:plant-type hypersensitive response"/>
    <property type="evidence" value="ECO:0007669"/>
    <property type="project" value="UniProtKB-KW"/>
</dbReference>
<dbReference type="InterPro" id="IPR036163">
    <property type="entry name" value="HMA_dom_sf"/>
</dbReference>
<feature type="region of interest" description="Disordered" evidence="6">
    <location>
        <begin position="117"/>
        <end position="168"/>
    </location>
</feature>